<keyword evidence="4" id="KW-1003">Cell membrane</keyword>
<feature type="transmembrane region" description="Helical" evidence="10">
    <location>
        <begin position="159"/>
        <end position="180"/>
    </location>
</feature>
<feature type="transmembrane region" description="Helical" evidence="10">
    <location>
        <begin position="232"/>
        <end position="261"/>
    </location>
</feature>
<evidence type="ECO:0000256" key="2">
    <source>
        <dbReference type="ARBA" id="ARBA00022448"/>
    </source>
</evidence>
<keyword evidence="6 10" id="KW-1133">Transmembrane helix</keyword>
<evidence type="ECO:0000256" key="3">
    <source>
        <dbReference type="ARBA" id="ARBA00022449"/>
    </source>
</evidence>
<feature type="transmembrane region" description="Helical" evidence="10">
    <location>
        <begin position="91"/>
        <end position="112"/>
    </location>
</feature>
<evidence type="ECO:0000313" key="11">
    <source>
        <dbReference type="EMBL" id="EJW94870.1"/>
    </source>
</evidence>
<dbReference type="AlphaFoldDB" id="J9C4X5"/>
<dbReference type="NCBIfam" id="TIGR00797">
    <property type="entry name" value="matE"/>
    <property type="match status" value="1"/>
</dbReference>
<sequence length="443" mass="49719">MMKVYSYGQIWQIAYPVLISVLMEQLVGMTDTAFLGRVGEVELGASALGGIFYIAVFVLGLGLGTGAQILMGRRNGEGNYLEVGNVFYHSLLLLLCVATLLFACVQAFGPWLLQQLISSHEVYLSACDYLQWRVYGFFPAYVAIMFRAFYVATTNTKTLTLNSVLMVMANILFNYVLIFGKFGFPAFGIAGAAIGSVLAECVSMVFFILYTRLKINYTRYGLNLKPRFRPQFLWRILSISIWTMAQNFLSLGTWFLFFLAVEHLGECELAASNIIRNVSSFFYMTISAMASTASTLVSNLMGQNEMDAILPMINKTIKLAFYILVPLGCLVVLFPETVIRIYTEESALIATCVAPIFVLVSSYLFTIPQRIMLNSIMGTGSTRCALWIEMVSLVAYTAFIVAIVFCWKAPLAVCWFSEHVYSIPSLVLAWIYLRRNTWRNRTL</sequence>
<reference evidence="11" key="1">
    <citation type="journal article" date="2012" name="PLoS ONE">
        <title>Gene sets for utilization of primary and secondary nutrition supplies in the distal gut of endangered iberian lynx.</title>
        <authorList>
            <person name="Alcaide M."/>
            <person name="Messina E."/>
            <person name="Richter M."/>
            <person name="Bargiela R."/>
            <person name="Peplies J."/>
            <person name="Huws S.A."/>
            <person name="Newbold C.J."/>
            <person name="Golyshin P.N."/>
            <person name="Simon M.A."/>
            <person name="Lopez G."/>
            <person name="Yakimov M.M."/>
            <person name="Ferrer M."/>
        </authorList>
    </citation>
    <scope>NUCLEOTIDE SEQUENCE</scope>
</reference>
<keyword evidence="7" id="KW-0406">Ion transport</keyword>
<keyword evidence="2" id="KW-0813">Transport</keyword>
<feature type="transmembrane region" description="Helical" evidence="10">
    <location>
        <begin position="50"/>
        <end position="70"/>
    </location>
</feature>
<feature type="transmembrane region" description="Helical" evidence="10">
    <location>
        <begin position="12"/>
        <end position="30"/>
    </location>
</feature>
<gene>
    <name evidence="11" type="ORF">EVA_17024</name>
</gene>
<dbReference type="CDD" id="cd13133">
    <property type="entry name" value="MATE_like_7"/>
    <property type="match status" value="1"/>
</dbReference>
<dbReference type="PIRSF" id="PIRSF006603">
    <property type="entry name" value="DinF"/>
    <property type="match status" value="1"/>
</dbReference>
<dbReference type="PANTHER" id="PTHR43298">
    <property type="entry name" value="MULTIDRUG RESISTANCE PROTEIN NORM-RELATED"/>
    <property type="match status" value="1"/>
</dbReference>
<keyword evidence="5 10" id="KW-0812">Transmembrane</keyword>
<dbReference type="GO" id="GO:0006811">
    <property type="term" value="P:monoatomic ion transport"/>
    <property type="evidence" value="ECO:0007669"/>
    <property type="project" value="UniProtKB-KW"/>
</dbReference>
<dbReference type="GO" id="GO:0042910">
    <property type="term" value="F:xenobiotic transmembrane transporter activity"/>
    <property type="evidence" value="ECO:0007669"/>
    <property type="project" value="InterPro"/>
</dbReference>
<protein>
    <recommendedName>
        <fullName evidence="9">Multidrug-efflux transporter</fullName>
    </recommendedName>
</protein>
<feature type="transmembrane region" description="Helical" evidence="10">
    <location>
        <begin position="186"/>
        <end position="211"/>
    </location>
</feature>
<evidence type="ECO:0000256" key="4">
    <source>
        <dbReference type="ARBA" id="ARBA00022475"/>
    </source>
</evidence>
<dbReference type="EMBL" id="AMCI01006137">
    <property type="protein sequence ID" value="EJW94870.1"/>
    <property type="molecule type" value="Genomic_DNA"/>
</dbReference>
<accession>J9C4X5</accession>
<dbReference type="InterPro" id="IPR048279">
    <property type="entry name" value="MdtK-like"/>
</dbReference>
<comment type="caution">
    <text evidence="11">The sequence shown here is derived from an EMBL/GenBank/DDBJ whole genome shotgun (WGS) entry which is preliminary data.</text>
</comment>
<keyword evidence="3" id="KW-0050">Antiport</keyword>
<evidence type="ECO:0000256" key="8">
    <source>
        <dbReference type="ARBA" id="ARBA00023136"/>
    </source>
</evidence>
<dbReference type="InterPro" id="IPR002528">
    <property type="entry name" value="MATE_fam"/>
</dbReference>
<evidence type="ECO:0000256" key="7">
    <source>
        <dbReference type="ARBA" id="ARBA00023065"/>
    </source>
</evidence>
<dbReference type="InterPro" id="IPR050222">
    <property type="entry name" value="MATE_MdtK"/>
</dbReference>
<keyword evidence="8 10" id="KW-0472">Membrane</keyword>
<evidence type="ECO:0000256" key="9">
    <source>
        <dbReference type="ARBA" id="ARBA00031636"/>
    </source>
</evidence>
<evidence type="ECO:0000256" key="10">
    <source>
        <dbReference type="SAM" id="Phobius"/>
    </source>
</evidence>
<comment type="subcellular location">
    <subcellularLocation>
        <location evidence="1">Cell membrane</location>
        <topology evidence="1">Multi-pass membrane protein</topology>
    </subcellularLocation>
</comment>
<organism evidence="11">
    <name type="scientific">gut metagenome</name>
    <dbReference type="NCBI Taxonomy" id="749906"/>
    <lineage>
        <taxon>unclassified sequences</taxon>
        <taxon>metagenomes</taxon>
        <taxon>organismal metagenomes</taxon>
    </lineage>
</organism>
<feature type="transmembrane region" description="Helical" evidence="10">
    <location>
        <begin position="281"/>
        <end position="298"/>
    </location>
</feature>
<evidence type="ECO:0000256" key="1">
    <source>
        <dbReference type="ARBA" id="ARBA00004651"/>
    </source>
</evidence>
<evidence type="ECO:0000256" key="6">
    <source>
        <dbReference type="ARBA" id="ARBA00022989"/>
    </source>
</evidence>
<feature type="transmembrane region" description="Helical" evidence="10">
    <location>
        <begin position="416"/>
        <end position="433"/>
    </location>
</feature>
<dbReference type="GO" id="GO:0015297">
    <property type="term" value="F:antiporter activity"/>
    <property type="evidence" value="ECO:0007669"/>
    <property type="project" value="UniProtKB-KW"/>
</dbReference>
<feature type="transmembrane region" description="Helical" evidence="10">
    <location>
        <begin position="386"/>
        <end position="410"/>
    </location>
</feature>
<dbReference type="PANTHER" id="PTHR43298:SF2">
    <property type="entry name" value="FMN_FAD EXPORTER YEEO-RELATED"/>
    <property type="match status" value="1"/>
</dbReference>
<proteinExistence type="predicted"/>
<dbReference type="Pfam" id="PF01554">
    <property type="entry name" value="MatE"/>
    <property type="match status" value="2"/>
</dbReference>
<feature type="transmembrane region" description="Helical" evidence="10">
    <location>
        <begin position="132"/>
        <end position="152"/>
    </location>
</feature>
<name>J9C4X5_9ZZZZ</name>
<feature type="transmembrane region" description="Helical" evidence="10">
    <location>
        <begin position="319"/>
        <end position="341"/>
    </location>
</feature>
<dbReference type="GO" id="GO:0005886">
    <property type="term" value="C:plasma membrane"/>
    <property type="evidence" value="ECO:0007669"/>
    <property type="project" value="UniProtKB-SubCell"/>
</dbReference>
<feature type="transmembrane region" description="Helical" evidence="10">
    <location>
        <begin position="347"/>
        <end position="365"/>
    </location>
</feature>
<evidence type="ECO:0000256" key="5">
    <source>
        <dbReference type="ARBA" id="ARBA00022692"/>
    </source>
</evidence>